<organism evidence="2 3">
    <name type="scientific">Fusarium oxysporum f. sp. cubense (strain race 4)</name>
    <name type="common">Panama disease fungus</name>
    <dbReference type="NCBI Taxonomy" id="2502994"/>
    <lineage>
        <taxon>Eukaryota</taxon>
        <taxon>Fungi</taxon>
        <taxon>Dikarya</taxon>
        <taxon>Ascomycota</taxon>
        <taxon>Pezizomycotina</taxon>
        <taxon>Sordariomycetes</taxon>
        <taxon>Hypocreomycetidae</taxon>
        <taxon>Hypocreales</taxon>
        <taxon>Nectriaceae</taxon>
        <taxon>Fusarium</taxon>
        <taxon>Fusarium oxysporum species complex</taxon>
    </lineage>
</organism>
<protein>
    <submittedName>
        <fullName evidence="2">Uncharacterized protein</fullName>
    </submittedName>
</protein>
<evidence type="ECO:0000256" key="1">
    <source>
        <dbReference type="SAM" id="MobiDB-lite"/>
    </source>
</evidence>
<evidence type="ECO:0000313" key="3">
    <source>
        <dbReference type="Proteomes" id="UP000016929"/>
    </source>
</evidence>
<sequence>MAPPRRTPRDSSGRFAASEDVFSYHTGNVKVKTGQSGRNAIGATENALLLAEIFKKLIDAHIPQSCVRRPAPSLHPWENSPTPIDLTNFPSARKRRATETTEPDSDEDLLAQFDEPADQAQDVLPVIPRRYERPDTPAEGFVPIQIVADKLTHLGQPWKPLTVSNGHKWPPVISAEDARKLRWESYDQIGQPSQDN</sequence>
<feature type="region of interest" description="Disordered" evidence="1">
    <location>
        <begin position="73"/>
        <end position="107"/>
    </location>
</feature>
<dbReference type="OrthoDB" id="5103968at2759"/>
<reference evidence="3" key="1">
    <citation type="submission" date="2012-09" db="EMBL/GenBank/DDBJ databases">
        <title>Genome sequencing and comparative transcriptomics of race 1 and race 4 of banana pathogen: Fusarium oxysporum f. sp. cubense.</title>
        <authorList>
            <person name="Fang X."/>
            <person name="Huang J."/>
        </authorList>
    </citation>
    <scope>NUCLEOTIDE SEQUENCE [LARGE SCALE GENOMIC DNA]</scope>
    <source>
        <strain evidence="3">race 4</strain>
    </source>
</reference>
<dbReference type="AlphaFoldDB" id="N1RGX6"/>
<dbReference type="HOGENOM" id="CLU_1204810_0_0_1"/>
<accession>N1RGX6</accession>
<gene>
    <name evidence="2" type="ORF">FOC4_g10007424</name>
</gene>
<reference evidence="3" key="2">
    <citation type="journal article" date="2014" name="PLoS ONE">
        <title>Genome and Transcriptome Analysis of the Fungal Pathogen Fusarium oxysporum f. sp. cubense Causing Banana Vascular Wilt Disease.</title>
        <authorList>
            <person name="Guo L."/>
            <person name="Han L."/>
            <person name="Yang L."/>
            <person name="Zeng H."/>
            <person name="Fan D."/>
            <person name="Zhu Y."/>
            <person name="Feng Y."/>
            <person name="Wang G."/>
            <person name="Peng C."/>
            <person name="Jiang X."/>
            <person name="Zhou D."/>
            <person name="Ni P."/>
            <person name="Liang C."/>
            <person name="Liu L."/>
            <person name="Wang J."/>
            <person name="Mao C."/>
            <person name="Fang X."/>
            <person name="Peng M."/>
            <person name="Huang J."/>
        </authorList>
    </citation>
    <scope>NUCLEOTIDE SEQUENCE [LARGE SCALE GENOMIC DNA]</scope>
    <source>
        <strain evidence="3">race 4</strain>
    </source>
</reference>
<keyword evidence="3" id="KW-1185">Reference proteome</keyword>
<dbReference type="Proteomes" id="UP000016929">
    <property type="component" value="Unassembled WGS sequence"/>
</dbReference>
<proteinExistence type="predicted"/>
<dbReference type="EMBL" id="KB726991">
    <property type="protein sequence ID" value="EMT64741.1"/>
    <property type="molecule type" value="Genomic_DNA"/>
</dbReference>
<name>N1RGX6_FUSC4</name>
<evidence type="ECO:0000313" key="2">
    <source>
        <dbReference type="EMBL" id="EMT64741.1"/>
    </source>
</evidence>